<dbReference type="RefSeq" id="WP_379192110.1">
    <property type="nucleotide sequence ID" value="NZ_JBHSOW010000126.1"/>
</dbReference>
<keyword evidence="2" id="KW-1185">Reference proteome</keyword>
<dbReference type="Gene3D" id="3.40.50.300">
    <property type="entry name" value="P-loop containing nucleotide triphosphate hydrolases"/>
    <property type="match status" value="1"/>
</dbReference>
<proteinExistence type="predicted"/>
<gene>
    <name evidence="1" type="ORF">ACFPYJ_30930</name>
</gene>
<evidence type="ECO:0008006" key="3">
    <source>
        <dbReference type="Google" id="ProtNLM"/>
    </source>
</evidence>
<comment type="caution">
    <text evidence="1">The sequence shown here is derived from an EMBL/GenBank/DDBJ whole genome shotgun (WGS) entry which is preliminary data.</text>
</comment>
<evidence type="ECO:0000313" key="2">
    <source>
        <dbReference type="Proteomes" id="UP001596047"/>
    </source>
</evidence>
<dbReference type="Proteomes" id="UP001596047">
    <property type="component" value="Unassembled WGS sequence"/>
</dbReference>
<name>A0ABW0W9S7_9BACL</name>
<accession>A0ABW0W9S7</accession>
<dbReference type="SUPFAM" id="SSF52540">
    <property type="entry name" value="P-loop containing nucleoside triphosphate hydrolases"/>
    <property type="match status" value="1"/>
</dbReference>
<dbReference type="EMBL" id="JBHSOW010000126">
    <property type="protein sequence ID" value="MFC5653456.1"/>
    <property type="molecule type" value="Genomic_DNA"/>
</dbReference>
<organism evidence="1 2">
    <name type="scientific">Paenibacillus solisilvae</name>
    <dbReference type="NCBI Taxonomy" id="2486751"/>
    <lineage>
        <taxon>Bacteria</taxon>
        <taxon>Bacillati</taxon>
        <taxon>Bacillota</taxon>
        <taxon>Bacilli</taxon>
        <taxon>Bacillales</taxon>
        <taxon>Paenibacillaceae</taxon>
        <taxon>Paenibacillus</taxon>
    </lineage>
</organism>
<evidence type="ECO:0000313" key="1">
    <source>
        <dbReference type="EMBL" id="MFC5653456.1"/>
    </source>
</evidence>
<protein>
    <recommendedName>
        <fullName evidence="3">Nucleoside kinase</fullName>
    </recommendedName>
</protein>
<reference evidence="2" key="1">
    <citation type="journal article" date="2019" name="Int. J. Syst. Evol. Microbiol.">
        <title>The Global Catalogue of Microorganisms (GCM) 10K type strain sequencing project: providing services to taxonomists for standard genome sequencing and annotation.</title>
        <authorList>
            <consortium name="The Broad Institute Genomics Platform"/>
            <consortium name="The Broad Institute Genome Sequencing Center for Infectious Disease"/>
            <person name="Wu L."/>
            <person name="Ma J."/>
        </authorList>
    </citation>
    <scope>NUCLEOTIDE SEQUENCE [LARGE SCALE GENOMIC DNA]</scope>
    <source>
        <strain evidence="2">CGMCC 1.3240</strain>
    </source>
</reference>
<sequence>MAIVCLGCGEYVETKVEKEKEIRICPDCGYEEKFKLLPLFIITGASGVGKTTIVKRLREVLTDSEIFDTDEMHAADWQQARSNWLKVAFQIAQSGRHTVLCGTMMRHDIEDCDHFRFFRHVYYINLHCDDAARESRLRARPQWRGVTEEFIADHKRFAQWLLDNAAIEYEPPMPTIDNTNINDVEAARQISSWVNHWR</sequence>
<dbReference type="Pfam" id="PF13238">
    <property type="entry name" value="AAA_18"/>
    <property type="match status" value="1"/>
</dbReference>
<dbReference type="InterPro" id="IPR027417">
    <property type="entry name" value="P-loop_NTPase"/>
</dbReference>